<evidence type="ECO:0000313" key="9">
    <source>
        <dbReference type="RefSeq" id="XP_010278010.1"/>
    </source>
</evidence>
<dbReference type="GO" id="GO:0016192">
    <property type="term" value="P:vesicle-mediated transport"/>
    <property type="evidence" value="ECO:0007669"/>
    <property type="project" value="InterPro"/>
</dbReference>
<dbReference type="OMA" id="VFRRCVA"/>
<evidence type="ECO:0000256" key="4">
    <source>
        <dbReference type="ARBA" id="ARBA00022989"/>
    </source>
</evidence>
<feature type="transmembrane region" description="Helical" evidence="6">
    <location>
        <begin position="124"/>
        <end position="149"/>
    </location>
</feature>
<accession>A0A1U8B9Y1</accession>
<name>A0A1U8B9Y1_NELNU</name>
<dbReference type="eggNOG" id="KOG3114">
    <property type="taxonomic scope" value="Eukaryota"/>
</dbReference>
<evidence type="ECO:0000256" key="3">
    <source>
        <dbReference type="ARBA" id="ARBA00022692"/>
    </source>
</evidence>
<dbReference type="GO" id="GO:0005794">
    <property type="term" value="C:Golgi apparatus"/>
    <property type="evidence" value="ECO:0000318"/>
    <property type="project" value="GO_Central"/>
</dbReference>
<sequence length="281" mass="31138">MMSGGYTSLDKDNEKISGSVLAASDPAHVTVKFAESNLQTFPPSQAQGKITGGFQPPRDADDTFLKPASGSDESQPSGWFRALTVTAYKPYFDVDTSDVLERIKDSLFPFKASFSEKTANNPDLYGPFWICTTLIFVAASIATFVTYLAHKLQKKEWNYDINLVTWSAGLFYGYATIVPLILYIILKYFSAPSGLVQLFCLYGYSLFVFIPALCLSVIPIEVFRWAIVGVAGFMSATFVALNLRNHIRSAGERWFLIVAGIFLLQVALAVVLKFYLFTVTV</sequence>
<keyword evidence="8" id="KW-1185">Reference proteome</keyword>
<dbReference type="InParanoid" id="A0A1U8B9Y1"/>
<organism evidence="8 9">
    <name type="scientific">Nelumbo nucifera</name>
    <name type="common">Sacred lotus</name>
    <dbReference type="NCBI Taxonomy" id="4432"/>
    <lineage>
        <taxon>Eukaryota</taxon>
        <taxon>Viridiplantae</taxon>
        <taxon>Streptophyta</taxon>
        <taxon>Embryophyta</taxon>
        <taxon>Tracheophyta</taxon>
        <taxon>Spermatophyta</taxon>
        <taxon>Magnoliopsida</taxon>
        <taxon>Proteales</taxon>
        <taxon>Nelumbonaceae</taxon>
        <taxon>Nelumbo</taxon>
    </lineage>
</organism>
<evidence type="ECO:0000313" key="8">
    <source>
        <dbReference type="Proteomes" id="UP000189703"/>
    </source>
</evidence>
<evidence type="ECO:0000256" key="5">
    <source>
        <dbReference type="ARBA" id="ARBA00023136"/>
    </source>
</evidence>
<feature type="transmembrane region" description="Helical" evidence="6">
    <location>
        <begin position="224"/>
        <end position="243"/>
    </location>
</feature>
<evidence type="ECO:0000256" key="1">
    <source>
        <dbReference type="ARBA" id="ARBA00004141"/>
    </source>
</evidence>
<evidence type="ECO:0000259" key="7">
    <source>
        <dbReference type="Pfam" id="PF04893"/>
    </source>
</evidence>
<protein>
    <recommendedName>
        <fullName evidence="6">Protein YIP</fullName>
    </recommendedName>
</protein>
<dbReference type="KEGG" id="nnu:104612320"/>
<dbReference type="AlphaFoldDB" id="A0A1U8B9Y1"/>
<reference evidence="9" key="1">
    <citation type="submission" date="2025-08" db="UniProtKB">
        <authorList>
            <consortium name="RefSeq"/>
        </authorList>
    </citation>
    <scope>IDENTIFICATION</scope>
</reference>
<dbReference type="GO" id="GO:0031267">
    <property type="term" value="F:small GTPase binding"/>
    <property type="evidence" value="ECO:0007669"/>
    <property type="project" value="InterPro"/>
</dbReference>
<feature type="domain" description="Yip1" evidence="7">
    <location>
        <begin position="111"/>
        <end position="271"/>
    </location>
</feature>
<dbReference type="GO" id="GO:0000139">
    <property type="term" value="C:Golgi membrane"/>
    <property type="evidence" value="ECO:0007669"/>
    <property type="project" value="UniProtKB-SubCell"/>
</dbReference>
<dbReference type="GeneID" id="104612320"/>
<dbReference type="InterPro" id="IPR039765">
    <property type="entry name" value="Yip5/YIPF1/YIPF2"/>
</dbReference>
<dbReference type="Proteomes" id="UP000189703">
    <property type="component" value="Unplaced"/>
</dbReference>
<feature type="transmembrane region" description="Helical" evidence="6">
    <location>
        <begin position="255"/>
        <end position="276"/>
    </location>
</feature>
<dbReference type="InterPro" id="IPR006977">
    <property type="entry name" value="Yip1_dom"/>
</dbReference>
<comment type="subcellular location">
    <subcellularLocation>
        <location evidence="6">Golgi apparatus membrane</location>
        <topology evidence="6">Multi-pass membrane protein</topology>
    </subcellularLocation>
    <subcellularLocation>
        <location evidence="1">Membrane</location>
        <topology evidence="1">Multi-pass membrane protein</topology>
    </subcellularLocation>
</comment>
<feature type="transmembrane region" description="Helical" evidence="6">
    <location>
        <begin position="198"/>
        <end position="218"/>
    </location>
</feature>
<dbReference type="PANTHER" id="PTHR12822:SF2">
    <property type="entry name" value="PROTEIN YIPF"/>
    <property type="match status" value="1"/>
</dbReference>
<keyword evidence="3 6" id="KW-0812">Transmembrane</keyword>
<comment type="similarity">
    <text evidence="2 6">Belongs to the YIP1 family.</text>
</comment>
<evidence type="ECO:0000256" key="2">
    <source>
        <dbReference type="ARBA" id="ARBA00010596"/>
    </source>
</evidence>
<dbReference type="OrthoDB" id="10256463at2759"/>
<keyword evidence="5 6" id="KW-0472">Membrane</keyword>
<gene>
    <name evidence="9" type="primary">LOC104612320</name>
</gene>
<dbReference type="STRING" id="4432.A0A1U8B9Y1"/>
<proteinExistence type="inferred from homology"/>
<dbReference type="FunCoup" id="A0A1U8B9Y1">
    <property type="interactions" value="4074"/>
</dbReference>
<keyword evidence="4 6" id="KW-1133">Transmembrane helix</keyword>
<dbReference type="PANTHER" id="PTHR12822">
    <property type="entry name" value="PROTEIN YIPF"/>
    <property type="match status" value="1"/>
</dbReference>
<dbReference type="Pfam" id="PF04893">
    <property type="entry name" value="Yip1"/>
    <property type="match status" value="1"/>
</dbReference>
<dbReference type="RefSeq" id="XP_010278010.1">
    <property type="nucleotide sequence ID" value="XM_010279708.2"/>
</dbReference>
<feature type="transmembrane region" description="Helical" evidence="6">
    <location>
        <begin position="169"/>
        <end position="186"/>
    </location>
</feature>
<evidence type="ECO:0000256" key="6">
    <source>
        <dbReference type="RuleBase" id="RU361264"/>
    </source>
</evidence>